<protein>
    <submittedName>
        <fullName evidence="2">Uncharacterized protein</fullName>
    </submittedName>
</protein>
<evidence type="ECO:0000313" key="3">
    <source>
        <dbReference type="Proteomes" id="UP001589789"/>
    </source>
</evidence>
<keyword evidence="1" id="KW-0732">Signal</keyword>
<evidence type="ECO:0000313" key="2">
    <source>
        <dbReference type="EMBL" id="MFC0388683.1"/>
    </source>
</evidence>
<keyword evidence="3" id="KW-1185">Reference proteome</keyword>
<proteinExistence type="predicted"/>
<dbReference type="RefSeq" id="WP_377055320.1">
    <property type="nucleotide sequence ID" value="NZ_JBHLVZ010000084.1"/>
</dbReference>
<feature type="signal peptide" evidence="1">
    <location>
        <begin position="1"/>
        <end position="21"/>
    </location>
</feature>
<dbReference type="Proteomes" id="UP001589789">
    <property type="component" value="Unassembled WGS sequence"/>
</dbReference>
<evidence type="ECO:0000256" key="1">
    <source>
        <dbReference type="SAM" id="SignalP"/>
    </source>
</evidence>
<dbReference type="EMBL" id="JBHLVZ010000084">
    <property type="protein sequence ID" value="MFC0388683.1"/>
    <property type="molecule type" value="Genomic_DNA"/>
</dbReference>
<gene>
    <name evidence="2" type="ORF">ACFFIC_24515</name>
</gene>
<sequence length="97" mass="11789">MRRILILAGLALTALPLLPHAAEARPPWERERGWERHERREAWREERWRREAWRREHDRREAWRAERWRRHAGRGYGPPVADYAPPAPGVTLQFNLR</sequence>
<accession>A0ABV6IYH6</accession>
<comment type="caution">
    <text evidence="2">The sequence shown here is derived from an EMBL/GenBank/DDBJ whole genome shotgun (WGS) entry which is preliminary data.</text>
</comment>
<organism evidence="2 3">
    <name type="scientific">Muricoccus vinaceus</name>
    <dbReference type="NCBI Taxonomy" id="424704"/>
    <lineage>
        <taxon>Bacteria</taxon>
        <taxon>Pseudomonadati</taxon>
        <taxon>Pseudomonadota</taxon>
        <taxon>Alphaproteobacteria</taxon>
        <taxon>Acetobacterales</taxon>
        <taxon>Roseomonadaceae</taxon>
        <taxon>Muricoccus</taxon>
    </lineage>
</organism>
<feature type="chain" id="PRO_5046437450" evidence="1">
    <location>
        <begin position="22"/>
        <end position="97"/>
    </location>
</feature>
<name>A0ABV6IYH6_9PROT</name>
<reference evidence="2 3" key="1">
    <citation type="submission" date="2024-09" db="EMBL/GenBank/DDBJ databases">
        <authorList>
            <person name="Sun Q."/>
            <person name="Mori K."/>
        </authorList>
    </citation>
    <scope>NUCLEOTIDE SEQUENCE [LARGE SCALE GENOMIC DNA]</scope>
    <source>
        <strain evidence="2 3">CCM 7468</strain>
    </source>
</reference>